<dbReference type="InterPro" id="IPR029048">
    <property type="entry name" value="HSP70_C_sf"/>
</dbReference>
<dbReference type="InterPro" id="IPR013126">
    <property type="entry name" value="Hsp_70_fam"/>
</dbReference>
<comment type="function">
    <text evidence="7">Acts as a chaperone.</text>
</comment>
<keyword evidence="9" id="KW-0175">Coiled coil</keyword>
<dbReference type="NCBIfam" id="TIGR02350">
    <property type="entry name" value="prok_dnaK"/>
    <property type="match status" value="1"/>
</dbReference>
<comment type="similarity">
    <text evidence="1 7 8">Belongs to the heat shock protein 70 family.</text>
</comment>
<dbReference type="Gene3D" id="3.90.640.10">
    <property type="entry name" value="Actin, Chain A, domain 4"/>
    <property type="match status" value="1"/>
</dbReference>
<feature type="modified residue" description="Phosphothreonine; by autocatalysis" evidence="7">
    <location>
        <position position="175"/>
    </location>
</feature>
<dbReference type="InterPro" id="IPR029047">
    <property type="entry name" value="HSP70_peptide-bd_sf"/>
</dbReference>
<evidence type="ECO:0000256" key="6">
    <source>
        <dbReference type="ARBA" id="ARBA00023186"/>
    </source>
</evidence>
<organism evidence="11 12">
    <name type="scientific">Micromonospora pallida</name>
    <dbReference type="NCBI Taxonomy" id="145854"/>
    <lineage>
        <taxon>Bacteria</taxon>
        <taxon>Bacillati</taxon>
        <taxon>Actinomycetota</taxon>
        <taxon>Actinomycetes</taxon>
        <taxon>Micromonosporales</taxon>
        <taxon>Micromonosporaceae</taxon>
        <taxon>Micromonospora</taxon>
    </lineage>
</organism>
<feature type="region of interest" description="Disordered" evidence="10">
    <location>
        <begin position="467"/>
        <end position="509"/>
    </location>
</feature>
<evidence type="ECO:0000256" key="10">
    <source>
        <dbReference type="SAM" id="MobiDB-lite"/>
    </source>
</evidence>
<protein>
    <recommendedName>
        <fullName evidence="7">Chaperone protein DnaK</fullName>
    </recommendedName>
    <alternativeName>
        <fullName evidence="7">HSP70</fullName>
    </alternativeName>
    <alternativeName>
        <fullName evidence="7">Heat shock 70 kDa protein</fullName>
    </alternativeName>
    <alternativeName>
        <fullName evidence="7">Heat shock protein 70</fullName>
    </alternativeName>
</protein>
<keyword evidence="12" id="KW-1185">Reference proteome</keyword>
<evidence type="ECO:0000256" key="5">
    <source>
        <dbReference type="ARBA" id="ARBA00023016"/>
    </source>
</evidence>
<dbReference type="PROSITE" id="PS01036">
    <property type="entry name" value="HSP70_3"/>
    <property type="match status" value="1"/>
</dbReference>
<dbReference type="CDD" id="cd10234">
    <property type="entry name" value="ASKHA_NBD_HSP70_DnaK-like"/>
    <property type="match status" value="1"/>
</dbReference>
<feature type="compositionally biased region" description="Basic and acidic residues" evidence="10">
    <location>
        <begin position="480"/>
        <end position="509"/>
    </location>
</feature>
<dbReference type="HAMAP" id="MF_00332">
    <property type="entry name" value="DnaK"/>
    <property type="match status" value="1"/>
</dbReference>
<dbReference type="OrthoDB" id="9766019at2"/>
<dbReference type="EMBL" id="FMHW01000002">
    <property type="protein sequence ID" value="SCL38369.1"/>
    <property type="molecule type" value="Genomic_DNA"/>
</dbReference>
<dbReference type="FunFam" id="2.60.34.10:FF:000014">
    <property type="entry name" value="Chaperone protein DnaK HSP70"/>
    <property type="match status" value="1"/>
</dbReference>
<dbReference type="FunFam" id="1.20.1270.10:FF:000001">
    <property type="entry name" value="Molecular chaperone DnaK"/>
    <property type="match status" value="1"/>
</dbReference>
<dbReference type="SUPFAM" id="SSF100920">
    <property type="entry name" value="Heat shock protein 70kD (HSP70), peptide-binding domain"/>
    <property type="match status" value="1"/>
</dbReference>
<sequence length="618" mass="66208">MARAVGIDLGTTNSCVSVLEGGEPTVIANAEGSRTTPSIVAFARNGEVLVGEVAKRQAVTNPDRTIRSVKREIGTNWTVDIDGKKYTPQEISARTLMKLKRDAEAYLGEQITDAVITVPAYFNDGQRQATKEAGEIAGFNVLRIVNEPTAAALAYGLDKGSKEQTVLVFDLGGGTFDVSLLELAEGVVEVKSTSGDNQLGGDDWDQRIIDHLVKTFRGEHGIDLAQDKMALQRLREAAEKAKIELSAATNTNINLPYITAGSAGPLHLDVTLSRAEFQRMTQDLLDRCKGPFEQAVKDAGIKVADVDHVILVGGSTRMPAVTDLVKQLTGRDPNKGVNPDEVVAVGAALQAGVLKGEVKDVLLLDVTPLSLGIETKGGIFTKLIERNTTIPTKRSEVFTTADDNQPSVLIQVFQGEREIAAYNKKLGTFELTGLPPAPRGVPQVEVTFDIDANGIVNVHAKDLGTGKEQKMTITGGSSLPKDDIERMRRDAEDHAEEDKRRREDAETRNVAEALQWQTEKFLAESGDKLPGENRDQINEALGELRGALGGQDIEKIKSAHERLAQVSQQAGSLLYAQQQTEQGEQPGAAGAAGGPQGGAKGGADDVVDAEIVDEDGKK</sequence>
<dbReference type="STRING" id="145854.GA0074692_4988"/>
<evidence type="ECO:0000256" key="4">
    <source>
        <dbReference type="ARBA" id="ARBA00022840"/>
    </source>
</evidence>
<evidence type="ECO:0000313" key="11">
    <source>
        <dbReference type="EMBL" id="SCL38369.1"/>
    </source>
</evidence>
<feature type="coiled-coil region" evidence="9">
    <location>
        <begin position="224"/>
        <end position="251"/>
    </location>
</feature>
<keyword evidence="4 7" id="KW-0067">ATP-binding</keyword>
<dbReference type="PROSITE" id="PS00329">
    <property type="entry name" value="HSP70_2"/>
    <property type="match status" value="1"/>
</dbReference>
<dbReference type="Gene3D" id="3.30.420.40">
    <property type="match status" value="2"/>
</dbReference>
<dbReference type="Proteomes" id="UP000198959">
    <property type="component" value="Unassembled WGS sequence"/>
</dbReference>
<dbReference type="SUPFAM" id="SSF53067">
    <property type="entry name" value="Actin-like ATPase domain"/>
    <property type="match status" value="2"/>
</dbReference>
<dbReference type="NCBIfam" id="NF001413">
    <property type="entry name" value="PRK00290.1"/>
    <property type="match status" value="1"/>
</dbReference>
<reference evidence="12" key="1">
    <citation type="submission" date="2016-06" db="EMBL/GenBank/DDBJ databases">
        <authorList>
            <person name="Varghese N."/>
            <person name="Submissions Spin"/>
        </authorList>
    </citation>
    <scope>NUCLEOTIDE SEQUENCE [LARGE SCALE GENOMIC DNA]</scope>
    <source>
        <strain evidence="12">DSM 43817</strain>
    </source>
</reference>
<dbReference type="PRINTS" id="PR00301">
    <property type="entry name" value="HEATSHOCK70"/>
</dbReference>
<gene>
    <name evidence="7" type="primary">dnaK</name>
    <name evidence="11" type="ORF">GA0074692_4988</name>
</gene>
<evidence type="ECO:0000256" key="1">
    <source>
        <dbReference type="ARBA" id="ARBA00007381"/>
    </source>
</evidence>
<evidence type="ECO:0000256" key="7">
    <source>
        <dbReference type="HAMAP-Rule" id="MF_00332"/>
    </source>
</evidence>
<dbReference type="Pfam" id="PF00012">
    <property type="entry name" value="HSP70"/>
    <property type="match status" value="1"/>
</dbReference>
<proteinExistence type="evidence at transcript level"/>
<evidence type="ECO:0000256" key="8">
    <source>
        <dbReference type="RuleBase" id="RU003322"/>
    </source>
</evidence>
<dbReference type="RefSeq" id="WP_091647965.1">
    <property type="nucleotide sequence ID" value="NZ_FMHW01000002.1"/>
</dbReference>
<dbReference type="Gene3D" id="1.20.1270.10">
    <property type="match status" value="1"/>
</dbReference>
<evidence type="ECO:0000313" key="12">
    <source>
        <dbReference type="Proteomes" id="UP000198959"/>
    </source>
</evidence>
<evidence type="ECO:0000256" key="9">
    <source>
        <dbReference type="SAM" id="Coils"/>
    </source>
</evidence>
<comment type="induction">
    <text evidence="7">By stress conditions e.g. heat shock.</text>
</comment>
<dbReference type="PANTHER" id="PTHR19375">
    <property type="entry name" value="HEAT SHOCK PROTEIN 70KDA"/>
    <property type="match status" value="1"/>
</dbReference>
<dbReference type="AlphaFoldDB" id="A0A1C6T9M0"/>
<evidence type="ECO:0000256" key="3">
    <source>
        <dbReference type="ARBA" id="ARBA00022741"/>
    </source>
</evidence>
<keyword evidence="6 7" id="KW-0143">Chaperone</keyword>
<keyword evidence="5 7" id="KW-0346">Stress response</keyword>
<accession>A0A1C6T9M0</accession>
<feature type="region of interest" description="Disordered" evidence="10">
    <location>
        <begin position="574"/>
        <end position="618"/>
    </location>
</feature>
<dbReference type="GO" id="GO:0051082">
    <property type="term" value="F:unfolded protein binding"/>
    <property type="evidence" value="ECO:0007669"/>
    <property type="project" value="InterPro"/>
</dbReference>
<dbReference type="InterPro" id="IPR012725">
    <property type="entry name" value="Chaperone_DnaK"/>
</dbReference>
<name>A0A1C6T9M0_9ACTN</name>
<dbReference type="GO" id="GO:0140662">
    <property type="term" value="F:ATP-dependent protein folding chaperone"/>
    <property type="evidence" value="ECO:0007669"/>
    <property type="project" value="InterPro"/>
</dbReference>
<dbReference type="FunFam" id="3.90.640.10:FF:000003">
    <property type="entry name" value="Molecular chaperone DnaK"/>
    <property type="match status" value="1"/>
</dbReference>
<dbReference type="FunFam" id="3.30.420.40:FF:000071">
    <property type="entry name" value="Molecular chaperone DnaK"/>
    <property type="match status" value="1"/>
</dbReference>
<feature type="compositionally biased region" description="Gly residues" evidence="10">
    <location>
        <begin position="590"/>
        <end position="601"/>
    </location>
</feature>
<dbReference type="Gene3D" id="2.60.34.10">
    <property type="entry name" value="Substrate Binding Domain Of DNAk, Chain A, domain 1"/>
    <property type="match status" value="1"/>
</dbReference>
<dbReference type="GO" id="GO:0005524">
    <property type="term" value="F:ATP binding"/>
    <property type="evidence" value="ECO:0007669"/>
    <property type="project" value="UniProtKB-UniRule"/>
</dbReference>
<dbReference type="InterPro" id="IPR018181">
    <property type="entry name" value="Heat_shock_70_CS"/>
</dbReference>
<keyword evidence="3 7" id="KW-0547">Nucleotide-binding</keyword>
<feature type="compositionally biased region" description="Low complexity" evidence="10">
    <location>
        <begin position="576"/>
        <end position="589"/>
    </location>
</feature>
<feature type="compositionally biased region" description="Acidic residues" evidence="10">
    <location>
        <begin position="605"/>
        <end position="618"/>
    </location>
</feature>
<dbReference type="InterPro" id="IPR043129">
    <property type="entry name" value="ATPase_NBD"/>
</dbReference>
<dbReference type="PROSITE" id="PS00297">
    <property type="entry name" value="HSP70_1"/>
    <property type="match status" value="1"/>
</dbReference>
<keyword evidence="2 7" id="KW-0597">Phosphoprotein</keyword>
<evidence type="ECO:0000256" key="2">
    <source>
        <dbReference type="ARBA" id="ARBA00022553"/>
    </source>
</evidence>